<feature type="region of interest" description="Disordered" evidence="6">
    <location>
        <begin position="367"/>
        <end position="434"/>
    </location>
</feature>
<keyword evidence="4" id="KW-0333">Golgi apparatus</keyword>
<name>A0A9Q1KN44_9CARY</name>
<dbReference type="GO" id="GO:0005886">
    <property type="term" value="C:plasma membrane"/>
    <property type="evidence" value="ECO:0007669"/>
    <property type="project" value="TreeGrafter"/>
</dbReference>
<dbReference type="GO" id="GO:0030276">
    <property type="term" value="F:clathrin binding"/>
    <property type="evidence" value="ECO:0007669"/>
    <property type="project" value="TreeGrafter"/>
</dbReference>
<reference evidence="8" key="1">
    <citation type="submission" date="2022-04" db="EMBL/GenBank/DDBJ databases">
        <title>Carnegiea gigantea Genome sequencing and assembly v2.</title>
        <authorList>
            <person name="Copetti D."/>
            <person name="Sanderson M.J."/>
            <person name="Burquez A."/>
            <person name="Wojciechowski M.F."/>
        </authorList>
    </citation>
    <scope>NUCLEOTIDE SEQUENCE</scope>
    <source>
        <strain evidence="8">SGP5-SGP5p</strain>
        <tissue evidence="8">Aerial part</tissue>
    </source>
</reference>
<feature type="region of interest" description="Disordered" evidence="6">
    <location>
        <begin position="528"/>
        <end position="550"/>
    </location>
</feature>
<dbReference type="InterPro" id="IPR008942">
    <property type="entry name" value="ENTH_VHS"/>
</dbReference>
<evidence type="ECO:0000313" key="8">
    <source>
        <dbReference type="EMBL" id="KAJ8445833.1"/>
    </source>
</evidence>
<feature type="domain" description="ENTH" evidence="7">
    <location>
        <begin position="1"/>
        <end position="131"/>
    </location>
</feature>
<dbReference type="GO" id="GO:0005768">
    <property type="term" value="C:endosome"/>
    <property type="evidence" value="ECO:0007669"/>
    <property type="project" value="TreeGrafter"/>
</dbReference>
<gene>
    <name evidence="8" type="ORF">Cgig2_027914</name>
</gene>
<dbReference type="Pfam" id="PF01417">
    <property type="entry name" value="ENTH"/>
    <property type="match status" value="1"/>
</dbReference>
<feature type="compositionally biased region" description="Low complexity" evidence="6">
    <location>
        <begin position="534"/>
        <end position="550"/>
    </location>
</feature>
<organism evidence="8 9">
    <name type="scientific">Carnegiea gigantea</name>
    <dbReference type="NCBI Taxonomy" id="171969"/>
    <lineage>
        <taxon>Eukaryota</taxon>
        <taxon>Viridiplantae</taxon>
        <taxon>Streptophyta</taxon>
        <taxon>Embryophyta</taxon>
        <taxon>Tracheophyta</taxon>
        <taxon>Spermatophyta</taxon>
        <taxon>Magnoliopsida</taxon>
        <taxon>eudicotyledons</taxon>
        <taxon>Gunneridae</taxon>
        <taxon>Pentapetalae</taxon>
        <taxon>Caryophyllales</taxon>
        <taxon>Cactineae</taxon>
        <taxon>Cactaceae</taxon>
        <taxon>Cactoideae</taxon>
        <taxon>Echinocereeae</taxon>
        <taxon>Carnegiea</taxon>
    </lineage>
</organism>
<dbReference type="PANTHER" id="PTHR12276">
    <property type="entry name" value="EPSIN/ENT-RELATED"/>
    <property type="match status" value="1"/>
</dbReference>
<dbReference type="FunFam" id="1.25.40.90:FF:000006">
    <property type="entry name" value="Clathrin interactor 1"/>
    <property type="match status" value="1"/>
</dbReference>
<evidence type="ECO:0000256" key="2">
    <source>
        <dbReference type="ARBA" id="ARBA00004555"/>
    </source>
</evidence>
<dbReference type="SMART" id="SM00273">
    <property type="entry name" value="ENTH"/>
    <property type="match status" value="1"/>
</dbReference>
<protein>
    <recommendedName>
        <fullName evidence="7">ENTH domain-containing protein</fullName>
    </recommendedName>
</protein>
<dbReference type="InterPro" id="IPR013809">
    <property type="entry name" value="ENTH"/>
</dbReference>
<dbReference type="GO" id="GO:0005794">
    <property type="term" value="C:Golgi apparatus"/>
    <property type="evidence" value="ECO:0007669"/>
    <property type="project" value="UniProtKB-SubCell"/>
</dbReference>
<dbReference type="GO" id="GO:0005543">
    <property type="term" value="F:phospholipid binding"/>
    <property type="evidence" value="ECO:0007669"/>
    <property type="project" value="TreeGrafter"/>
</dbReference>
<evidence type="ECO:0000256" key="3">
    <source>
        <dbReference type="ARBA" id="ARBA00010130"/>
    </source>
</evidence>
<dbReference type="SUPFAM" id="SSF48464">
    <property type="entry name" value="ENTH/VHS domain"/>
    <property type="match status" value="1"/>
</dbReference>
<dbReference type="OrthoDB" id="4033880at2759"/>
<dbReference type="GO" id="GO:0030125">
    <property type="term" value="C:clathrin vesicle coat"/>
    <property type="evidence" value="ECO:0007669"/>
    <property type="project" value="TreeGrafter"/>
</dbReference>
<keyword evidence="9" id="KW-1185">Reference proteome</keyword>
<comment type="similarity">
    <text evidence="3">Belongs to the epsin family.</text>
</comment>
<dbReference type="CDD" id="cd03571">
    <property type="entry name" value="ENTH"/>
    <property type="match status" value="1"/>
</dbReference>
<dbReference type="GO" id="GO:0006897">
    <property type="term" value="P:endocytosis"/>
    <property type="evidence" value="ECO:0007669"/>
    <property type="project" value="TreeGrafter"/>
</dbReference>
<dbReference type="Proteomes" id="UP001153076">
    <property type="component" value="Unassembled WGS sequence"/>
</dbReference>
<dbReference type="PANTHER" id="PTHR12276:SF45">
    <property type="entry name" value="CLATHRIN INTERACTOR 1"/>
    <property type="match status" value="1"/>
</dbReference>
<feature type="compositionally biased region" description="Polar residues" evidence="6">
    <location>
        <begin position="367"/>
        <end position="378"/>
    </location>
</feature>
<evidence type="ECO:0000256" key="1">
    <source>
        <dbReference type="ARBA" id="ARBA00004132"/>
    </source>
</evidence>
<comment type="subcellular location">
    <subcellularLocation>
        <location evidence="1">Cytoplasmic vesicle</location>
        <location evidence="1">Clathrin-coated vesicle</location>
    </subcellularLocation>
    <subcellularLocation>
        <location evidence="2">Golgi apparatus</location>
    </subcellularLocation>
</comment>
<evidence type="ECO:0000313" key="9">
    <source>
        <dbReference type="Proteomes" id="UP001153076"/>
    </source>
</evidence>
<evidence type="ECO:0000256" key="5">
    <source>
        <dbReference type="ARBA" id="ARBA00023329"/>
    </source>
</evidence>
<feature type="region of interest" description="Disordered" evidence="6">
    <location>
        <begin position="193"/>
        <end position="263"/>
    </location>
</feature>
<comment type="caution">
    <text evidence="8">The sequence shown here is derived from an EMBL/GenBank/DDBJ whole genome shotgun (WGS) entry which is preliminary data.</text>
</comment>
<sequence length="569" mass="61371">MDFMKVVDQAVLDATDNEPWGPHGTALAEIAQATKKFTECQMVVNVLWTRLGETAKDWRYVYKALAVIEYLIANGSERALDDIIEHTYQISSLTAFEYVEPNGKDMGINVRKKAENIVALLNDNDKIEEVRSKAAVTRDKYVGLSSRGITYKSSTAAYTGTNFQSSDRCGGLSGRYDSDSYRRKYDDMYQEDSFDKYVPASQRGASGERNTFRPSRQDGEFSSSASSKPSSQDELNVPYETAIVPANSPIDDDDFDPRGTTSSSKCWLLTEPAASQEVDLFGESLIGDLGESTTASSPQGSVNNKSSDVHLFGDADFVSASHKLEVGGNSQPQTNIDPFATESAASAPVSTMVDFFASLNPAMLLETNSDDTGQSKLNSGDPFALAPSNNYNGPDLLGAFTSQPGQSSLQQAQTPLNNSTINDMSGESLPEHKAPLREGPFQVMQNPVNSHAMIELSRKSSQEYKPPAKEDTFQVKSGIWADSLSRGLIDLNITAPAKVNLAEIGIIGGFSDGSEQKPKAPPTSYYMGTSPGMGSTFSRSSSVNSTGSSGDAYFSGLSSSQCQFGGFQE</sequence>
<dbReference type="EMBL" id="JAKOGI010000070">
    <property type="protein sequence ID" value="KAJ8445833.1"/>
    <property type="molecule type" value="Genomic_DNA"/>
</dbReference>
<feature type="compositionally biased region" description="Polar residues" evidence="6">
    <location>
        <begin position="400"/>
        <end position="425"/>
    </location>
</feature>
<proteinExistence type="inferred from homology"/>
<evidence type="ECO:0000256" key="4">
    <source>
        <dbReference type="ARBA" id="ARBA00023034"/>
    </source>
</evidence>
<dbReference type="AlphaFoldDB" id="A0A9Q1KN44"/>
<dbReference type="Gene3D" id="1.25.40.90">
    <property type="match status" value="1"/>
</dbReference>
<accession>A0A9Q1KN44</accession>
<dbReference type="PROSITE" id="PS50942">
    <property type="entry name" value="ENTH"/>
    <property type="match status" value="1"/>
</dbReference>
<keyword evidence="5" id="KW-0968">Cytoplasmic vesicle</keyword>
<evidence type="ECO:0000256" key="6">
    <source>
        <dbReference type="SAM" id="MobiDB-lite"/>
    </source>
</evidence>
<evidence type="ECO:0000259" key="7">
    <source>
        <dbReference type="PROSITE" id="PS50942"/>
    </source>
</evidence>